<organism evidence="13 14">
    <name type="scientific">Streptomyces tagetis</name>
    <dbReference type="NCBI Taxonomy" id="2820809"/>
    <lineage>
        <taxon>Bacteria</taxon>
        <taxon>Bacillati</taxon>
        <taxon>Actinomycetota</taxon>
        <taxon>Actinomycetes</taxon>
        <taxon>Kitasatosporales</taxon>
        <taxon>Streptomycetaceae</taxon>
        <taxon>Streptomyces</taxon>
    </lineage>
</organism>
<dbReference type="InterPro" id="IPR003820">
    <property type="entry name" value="KdpC"/>
</dbReference>
<evidence type="ECO:0000313" key="13">
    <source>
        <dbReference type="EMBL" id="MBQ0830664.1"/>
    </source>
</evidence>
<keyword evidence="5 11" id="KW-0547">Nucleotide-binding</keyword>
<comment type="caution">
    <text evidence="13">The sequence shown here is derived from an EMBL/GenBank/DDBJ whole genome shotgun (WGS) entry which is preliminary data.</text>
</comment>
<dbReference type="PANTHER" id="PTHR30042:SF2">
    <property type="entry name" value="POTASSIUM-TRANSPORTING ATPASE KDPC SUBUNIT"/>
    <property type="match status" value="1"/>
</dbReference>
<evidence type="ECO:0000256" key="4">
    <source>
        <dbReference type="ARBA" id="ARBA00022692"/>
    </source>
</evidence>
<evidence type="ECO:0000256" key="2">
    <source>
        <dbReference type="ARBA" id="ARBA00022475"/>
    </source>
</evidence>
<accession>A0A941B0Y0</accession>
<keyword evidence="14" id="KW-1185">Reference proteome</keyword>
<evidence type="ECO:0000256" key="1">
    <source>
        <dbReference type="ARBA" id="ARBA00022448"/>
    </source>
</evidence>
<evidence type="ECO:0000256" key="8">
    <source>
        <dbReference type="ARBA" id="ARBA00022989"/>
    </source>
</evidence>
<keyword evidence="1 11" id="KW-0813">Transport</keyword>
<dbReference type="AlphaFoldDB" id="A0A941B0Y0"/>
<dbReference type="EMBL" id="JAGPNL010000011">
    <property type="protein sequence ID" value="MBQ0830664.1"/>
    <property type="molecule type" value="Genomic_DNA"/>
</dbReference>
<keyword evidence="10 11" id="KW-0472">Membrane</keyword>
<keyword evidence="2 11" id="KW-1003">Cell membrane</keyword>
<evidence type="ECO:0000256" key="3">
    <source>
        <dbReference type="ARBA" id="ARBA00022538"/>
    </source>
</evidence>
<dbReference type="Pfam" id="PF02669">
    <property type="entry name" value="KdpC"/>
    <property type="match status" value="1"/>
</dbReference>
<comment type="similarity">
    <text evidence="11">Belongs to the KdpC family.</text>
</comment>
<dbReference type="PANTHER" id="PTHR30042">
    <property type="entry name" value="POTASSIUM-TRANSPORTING ATPASE C CHAIN"/>
    <property type="match status" value="1"/>
</dbReference>
<keyword evidence="6 11" id="KW-0067">ATP-binding</keyword>
<evidence type="ECO:0000313" key="14">
    <source>
        <dbReference type="Proteomes" id="UP000677875"/>
    </source>
</evidence>
<evidence type="ECO:0000256" key="11">
    <source>
        <dbReference type="HAMAP-Rule" id="MF_00276"/>
    </source>
</evidence>
<evidence type="ECO:0000256" key="9">
    <source>
        <dbReference type="ARBA" id="ARBA00023065"/>
    </source>
</evidence>
<evidence type="ECO:0000256" key="10">
    <source>
        <dbReference type="ARBA" id="ARBA00023136"/>
    </source>
</evidence>
<dbReference type="GO" id="GO:0005524">
    <property type="term" value="F:ATP binding"/>
    <property type="evidence" value="ECO:0007669"/>
    <property type="project" value="UniProtKB-UniRule"/>
</dbReference>
<gene>
    <name evidence="11 13" type="primary">kdpC</name>
    <name evidence="13" type="ORF">J5Y05_29875</name>
</gene>
<reference evidence="13" key="1">
    <citation type="submission" date="2021-04" db="EMBL/GenBank/DDBJ databases">
        <title>Genome seq and assembly of Streptomyces sp. RG38.</title>
        <authorList>
            <person name="Chhetri G."/>
        </authorList>
    </citation>
    <scope>NUCLEOTIDE SEQUENCE</scope>
    <source>
        <strain evidence="13">RG38</strain>
    </source>
</reference>
<keyword evidence="8 11" id="KW-1133">Transmembrane helix</keyword>
<feature type="region of interest" description="Disordered" evidence="12">
    <location>
        <begin position="135"/>
        <end position="154"/>
    </location>
</feature>
<sequence>MNASVSSNARLLGAALKALLALTALTGVLYPLAVTGVAQGLFPGRADGSQVSAGGRVVGSSLIGQPYDLPGGSRPDPRWFQGRPADGLTENTLNTRYRLLVSGATNLAADNPVLIRRVEDARAAVARFDSVPGHPVRPSDVPADAVTSSGSGLDPDISPRYARLQVRRVARENGLPVDRVRALVDRHTEGRDLGFIGEPRVNVLALNTALGALAAKG</sequence>
<keyword evidence="4 11" id="KW-0812">Transmembrane</keyword>
<keyword evidence="9 11" id="KW-0406">Ion transport</keyword>
<evidence type="ECO:0000256" key="6">
    <source>
        <dbReference type="ARBA" id="ARBA00022840"/>
    </source>
</evidence>
<evidence type="ECO:0000256" key="7">
    <source>
        <dbReference type="ARBA" id="ARBA00022958"/>
    </source>
</evidence>
<dbReference type="PIRSF" id="PIRSF001296">
    <property type="entry name" value="K_ATPase_KdpC"/>
    <property type="match status" value="1"/>
</dbReference>
<evidence type="ECO:0000256" key="12">
    <source>
        <dbReference type="SAM" id="MobiDB-lite"/>
    </source>
</evidence>
<dbReference type="GO" id="GO:0008556">
    <property type="term" value="F:P-type potassium transmembrane transporter activity"/>
    <property type="evidence" value="ECO:0007669"/>
    <property type="project" value="InterPro"/>
</dbReference>
<name>A0A941B0Y0_9ACTN</name>
<dbReference type="GO" id="GO:0005886">
    <property type="term" value="C:plasma membrane"/>
    <property type="evidence" value="ECO:0007669"/>
    <property type="project" value="UniProtKB-SubCell"/>
</dbReference>
<dbReference type="NCBIfam" id="TIGR00681">
    <property type="entry name" value="kdpC"/>
    <property type="match status" value="1"/>
</dbReference>
<comment type="function">
    <text evidence="11">Part of the high-affinity ATP-driven potassium transport (or Kdp) system, which catalyzes the hydrolysis of ATP coupled with the electrogenic transport of potassium into the cytoplasm. This subunit acts as a catalytic chaperone that increases the ATP-binding affinity of the ATP-hydrolyzing subunit KdpB by the formation of a transient KdpB/KdpC/ATP ternary complex.</text>
</comment>
<dbReference type="RefSeq" id="WP_210876424.1">
    <property type="nucleotide sequence ID" value="NZ_JAGPNL010000011.1"/>
</dbReference>
<dbReference type="HAMAP" id="MF_00276">
    <property type="entry name" value="KdpC"/>
    <property type="match status" value="1"/>
</dbReference>
<evidence type="ECO:0000256" key="5">
    <source>
        <dbReference type="ARBA" id="ARBA00022741"/>
    </source>
</evidence>
<comment type="subcellular location">
    <subcellularLocation>
        <location evidence="11">Cell membrane</location>
        <topology evidence="11">Single-pass membrane protein</topology>
    </subcellularLocation>
</comment>
<dbReference type="Proteomes" id="UP000677875">
    <property type="component" value="Unassembled WGS sequence"/>
</dbReference>
<protein>
    <recommendedName>
        <fullName evidence="11">Potassium-transporting ATPase KdpC subunit</fullName>
    </recommendedName>
    <alternativeName>
        <fullName evidence="11">ATP phosphohydrolase [potassium-transporting] C chain</fullName>
    </alternativeName>
    <alternativeName>
        <fullName evidence="11">Potassium-binding and translocating subunit C</fullName>
    </alternativeName>
    <alternativeName>
        <fullName evidence="11">Potassium-translocating ATPase C chain</fullName>
    </alternativeName>
</protein>
<keyword evidence="3 11" id="KW-0633">Potassium transport</keyword>
<comment type="subunit">
    <text evidence="11">The system is composed of three essential subunits: KdpA, KdpB and KdpC.</text>
</comment>
<proteinExistence type="inferred from homology"/>
<keyword evidence="7 11" id="KW-0630">Potassium</keyword>